<dbReference type="GO" id="GO:0016020">
    <property type="term" value="C:membrane"/>
    <property type="evidence" value="ECO:0007669"/>
    <property type="project" value="TreeGrafter"/>
</dbReference>
<dbReference type="NCBIfam" id="TIGR02412">
    <property type="entry name" value="pepN_strep_liv"/>
    <property type="match status" value="1"/>
</dbReference>
<dbReference type="PATRIC" id="fig|1171373.8.peg.2676"/>
<dbReference type="InterPro" id="IPR012778">
    <property type="entry name" value="Pept_M1_aminopeptidase"/>
</dbReference>
<dbReference type="CDD" id="cd09602">
    <property type="entry name" value="M1_APN"/>
    <property type="match status" value="1"/>
</dbReference>
<evidence type="ECO:0000256" key="6">
    <source>
        <dbReference type="ARBA" id="ARBA00022438"/>
    </source>
</evidence>
<accession>K7S7C0</accession>
<dbReference type="GO" id="GO:0016285">
    <property type="term" value="F:alanyl aminopeptidase activity"/>
    <property type="evidence" value="ECO:0007669"/>
    <property type="project" value="UniProtKB-EC"/>
</dbReference>
<dbReference type="GO" id="GO:0005615">
    <property type="term" value="C:extracellular space"/>
    <property type="evidence" value="ECO:0007669"/>
    <property type="project" value="TreeGrafter"/>
</dbReference>
<dbReference type="GO" id="GO:0043171">
    <property type="term" value="P:peptide catabolic process"/>
    <property type="evidence" value="ECO:0007669"/>
    <property type="project" value="TreeGrafter"/>
</dbReference>
<comment type="catalytic activity">
    <reaction evidence="1">
        <text>Release of an N-terminal amino acid, Xaa-|-Yaa- from a peptide, amide or arylamide. Xaa is preferably Ala, but may be most amino acids including Pro (slow action). When a terminal hydrophobic residue is followed by a prolyl residue, the two may be released as an intact Xaa-Pro dipeptide.</text>
        <dbReference type="EC" id="3.4.11.2"/>
    </reaction>
</comment>
<dbReference type="InterPro" id="IPR027268">
    <property type="entry name" value="Peptidase_M4/M1_CTD_sf"/>
</dbReference>
<dbReference type="GO" id="GO:0008270">
    <property type="term" value="F:zinc ion binding"/>
    <property type="evidence" value="ECO:0007669"/>
    <property type="project" value="InterPro"/>
</dbReference>
<evidence type="ECO:0000256" key="4">
    <source>
        <dbReference type="ARBA" id="ARBA00012564"/>
    </source>
</evidence>
<dbReference type="SUPFAM" id="SSF55486">
    <property type="entry name" value="Metalloproteases ('zincins'), catalytic domain"/>
    <property type="match status" value="1"/>
</dbReference>
<dbReference type="Pfam" id="PF01433">
    <property type="entry name" value="Peptidase_M1"/>
    <property type="match status" value="1"/>
</dbReference>
<dbReference type="AlphaFoldDB" id="K7S7C0"/>
<dbReference type="Pfam" id="PF17900">
    <property type="entry name" value="Peptidase_M1_N"/>
    <property type="match status" value="1"/>
</dbReference>
<keyword evidence="9 17" id="KW-0378">Hydrolase</keyword>
<dbReference type="GO" id="GO:0005737">
    <property type="term" value="C:cytoplasm"/>
    <property type="evidence" value="ECO:0007669"/>
    <property type="project" value="TreeGrafter"/>
</dbReference>
<dbReference type="MEROPS" id="M01.012"/>
<evidence type="ECO:0000256" key="3">
    <source>
        <dbReference type="ARBA" id="ARBA00010136"/>
    </source>
</evidence>
<comment type="cofactor">
    <cofactor evidence="2">
        <name>Zn(2+)</name>
        <dbReference type="ChEBI" id="CHEBI:29105"/>
    </cofactor>
</comment>
<dbReference type="PANTHER" id="PTHR11533:SF174">
    <property type="entry name" value="PUROMYCIN-SENSITIVE AMINOPEPTIDASE-RELATED"/>
    <property type="match status" value="1"/>
</dbReference>
<dbReference type="PANTHER" id="PTHR11533">
    <property type="entry name" value="PROTEASE M1 ZINC METALLOPROTEASE"/>
    <property type="match status" value="1"/>
</dbReference>
<dbReference type="InterPro" id="IPR014782">
    <property type="entry name" value="Peptidase_M1_dom"/>
</dbReference>
<feature type="domain" description="ERAP1-like C-terminal" evidence="15">
    <location>
        <begin position="532"/>
        <end position="839"/>
    </location>
</feature>
<evidence type="ECO:0000256" key="2">
    <source>
        <dbReference type="ARBA" id="ARBA00001947"/>
    </source>
</evidence>
<keyword evidence="10" id="KW-0862">Zinc</keyword>
<evidence type="ECO:0000313" key="17">
    <source>
        <dbReference type="EMBL" id="AFV90492.1"/>
    </source>
</evidence>
<dbReference type="EMBL" id="CP003493">
    <property type="protein sequence ID" value="AFV90492.1"/>
    <property type="molecule type" value="Genomic_DNA"/>
</dbReference>
<evidence type="ECO:0000256" key="5">
    <source>
        <dbReference type="ARBA" id="ARBA00015611"/>
    </source>
</evidence>
<dbReference type="STRING" id="1171373.PACID_27250"/>
<protein>
    <recommendedName>
        <fullName evidence="5">Aminopeptidase N</fullName>
        <ecNumber evidence="4">3.4.11.2</ecNumber>
    </recommendedName>
    <alternativeName>
        <fullName evidence="12">Alanine aminopeptidase</fullName>
    </alternativeName>
    <alternativeName>
        <fullName evidence="13">Lysyl aminopeptidase</fullName>
    </alternativeName>
</protein>
<feature type="domain" description="Peptidase M1 membrane alanine aminopeptidase" evidence="14">
    <location>
        <begin position="237"/>
        <end position="448"/>
    </location>
</feature>
<keyword evidence="7" id="KW-0645">Protease</keyword>
<dbReference type="RefSeq" id="WP_015071389.1">
    <property type="nucleotide sequence ID" value="NC_019395.1"/>
</dbReference>
<dbReference type="GO" id="GO:0042277">
    <property type="term" value="F:peptide binding"/>
    <property type="evidence" value="ECO:0007669"/>
    <property type="project" value="TreeGrafter"/>
</dbReference>
<organism evidence="17 18">
    <name type="scientific">Acidipropionibacterium acidipropionici (strain ATCC 4875 / DSM 20272 / JCM 6432 / NBRC 12425 / NCIMB 8070 / 4)</name>
    <name type="common">Propionibacterium acidipropionici</name>
    <dbReference type="NCBI Taxonomy" id="1171373"/>
    <lineage>
        <taxon>Bacteria</taxon>
        <taxon>Bacillati</taxon>
        <taxon>Actinomycetota</taxon>
        <taxon>Actinomycetes</taxon>
        <taxon>Propionibacteriales</taxon>
        <taxon>Propionibacteriaceae</taxon>
        <taxon>Acidipropionibacterium</taxon>
    </lineage>
</organism>
<reference evidence="17 18" key="1">
    <citation type="journal article" date="2012" name="BMC Genomics">
        <title>The genome sequence of Propionibacterium acidipropionici provides insights into its biotechnological and industrial potential.</title>
        <authorList>
            <person name="Parizzi L.P."/>
            <person name="Grassi M.C."/>
            <person name="Llerena L.A."/>
            <person name="Carazzolle M.F."/>
            <person name="Queiroz V.L."/>
            <person name="Lunardi I."/>
            <person name="Zeidler A.F."/>
            <person name="Teixeira P.J."/>
            <person name="Mieczkowski P."/>
            <person name="Rincones J."/>
            <person name="Pereira G.A."/>
        </authorList>
    </citation>
    <scope>NUCLEOTIDE SEQUENCE [LARGE SCALE GENOMIC DNA]</scope>
    <source>
        <strain evidence="18">ATCC 4875 / DSM 20272 / JCM 6432 / NBRC 12425 / NCIMB 8070</strain>
    </source>
</reference>
<dbReference type="Gene3D" id="2.60.40.1730">
    <property type="entry name" value="tricorn interacting facor f3 domain"/>
    <property type="match status" value="1"/>
</dbReference>
<evidence type="ECO:0000256" key="7">
    <source>
        <dbReference type="ARBA" id="ARBA00022670"/>
    </source>
</evidence>
<evidence type="ECO:0000256" key="9">
    <source>
        <dbReference type="ARBA" id="ARBA00022801"/>
    </source>
</evidence>
<comment type="similarity">
    <text evidence="3">Belongs to the peptidase M1 family.</text>
</comment>
<evidence type="ECO:0000256" key="1">
    <source>
        <dbReference type="ARBA" id="ARBA00000098"/>
    </source>
</evidence>
<feature type="domain" description="Aminopeptidase N-like N-terminal" evidence="16">
    <location>
        <begin position="109"/>
        <end position="192"/>
    </location>
</feature>
<proteinExistence type="inferred from homology"/>
<evidence type="ECO:0000256" key="13">
    <source>
        <dbReference type="ARBA" id="ARBA00031533"/>
    </source>
</evidence>
<dbReference type="GeneID" id="88085037"/>
<dbReference type="Pfam" id="PF11838">
    <property type="entry name" value="ERAP1_C"/>
    <property type="match status" value="1"/>
</dbReference>
<dbReference type="GO" id="GO:0070006">
    <property type="term" value="F:metalloaminopeptidase activity"/>
    <property type="evidence" value="ECO:0007669"/>
    <property type="project" value="TreeGrafter"/>
</dbReference>
<dbReference type="PRINTS" id="PR00756">
    <property type="entry name" value="ALADIPTASE"/>
</dbReference>
<evidence type="ECO:0000313" key="18">
    <source>
        <dbReference type="Proteomes" id="UP000000214"/>
    </source>
</evidence>
<dbReference type="KEGG" id="pbo:PACID_27250"/>
<keyword evidence="11" id="KW-0482">Metalloprotease</keyword>
<dbReference type="HOGENOM" id="CLU_007335_1_1_11"/>
<dbReference type="InterPro" id="IPR024571">
    <property type="entry name" value="ERAP1-like_C_dom"/>
</dbReference>
<dbReference type="InterPro" id="IPR042097">
    <property type="entry name" value="Aminopeptidase_N-like_N_sf"/>
</dbReference>
<dbReference type="InterPro" id="IPR001930">
    <property type="entry name" value="Peptidase_M1"/>
</dbReference>
<dbReference type="FunFam" id="1.10.390.10:FF:000004">
    <property type="entry name" value="Aminopeptidase N"/>
    <property type="match status" value="1"/>
</dbReference>
<dbReference type="eggNOG" id="COG0308">
    <property type="taxonomic scope" value="Bacteria"/>
</dbReference>
<dbReference type="Gene3D" id="1.10.390.10">
    <property type="entry name" value="Neutral Protease Domain 2"/>
    <property type="match status" value="1"/>
</dbReference>
<name>K7S7C0_ACIA4</name>
<evidence type="ECO:0000256" key="12">
    <source>
        <dbReference type="ARBA" id="ARBA00029811"/>
    </source>
</evidence>
<evidence type="ECO:0000256" key="8">
    <source>
        <dbReference type="ARBA" id="ARBA00022723"/>
    </source>
</evidence>
<dbReference type="EC" id="3.4.11.2" evidence="4"/>
<evidence type="ECO:0000259" key="14">
    <source>
        <dbReference type="Pfam" id="PF01433"/>
    </source>
</evidence>
<dbReference type="InterPro" id="IPR050344">
    <property type="entry name" value="Peptidase_M1_aminopeptidases"/>
</dbReference>
<evidence type="ECO:0000256" key="11">
    <source>
        <dbReference type="ARBA" id="ARBA00023049"/>
    </source>
</evidence>
<keyword evidence="8" id="KW-0479">Metal-binding</keyword>
<evidence type="ECO:0000256" key="10">
    <source>
        <dbReference type="ARBA" id="ARBA00022833"/>
    </source>
</evidence>
<dbReference type="InterPro" id="IPR045357">
    <property type="entry name" value="Aminopeptidase_N-like_N"/>
</dbReference>
<sequence>MSVKNLTRAEARHRSDTLTVHSYRVCLDLREAEDTEQPLFDVTTQICLTCSVERTFLDLAGAGGVSVVLNGVDAPVAYDGDRLEITGLTPGGTDTLVVTARLPYSRTGEGLHRFVDPADRRTYLYTQFEPADAHRVYPCFDQPDLKAPISFEVSAPAAWTVISNQPEESAEELPDGARRHVFGATPPLSTYISAVVAGPYVRHSSEWTGADGSRIELGLVCRASLEPHLDDEELFTVTRQGLDFYHSQFGYPYPWGKYDQVFVPEYNLGAMENPGCVTFTESYLHRERATRAELAGRANTILHEMAHMWFGDLVTPAWFGDLWLKESFAEFMGAHASVEATRYTDAWTTFALGRKAWAYTADQLSSSHPIVADVPDLEAAKQNFDGVTYSKGAAVLKQLVHHVGLDAFMAGARSYFQDLAFSSATLDDLLRHLSAAGGRDLSGWARAWLRTTGPDLLIPEVLIDDGRITELTVIRDARSSSASRPATRPHTLDIGLYRLQGDALVRTELIGVDVNSPRTPVKAARGLPAPDLVLVNDEDLSYAKVRLDPTGTATALAHLSGLAEPLARALVWSMLWNAVRDAVLPVGDHLAAVSAHAGAETDPAILQVVLRSARQEVDQYLPARAVPAARAELAAAAWRGLDAAEPGSDVQLVWVRHAALAGAGDPGSAGRLRGLLDGTTPVEGLEVGADLRWSLWQSLAGLGAADVDELDAELGRDRTKNGVAHHLHALVAMPGSAARQEMWRQLRTPGALSNEHVDAVLAGLASPLGRDELTTLNARYFDELDEVWENHSVEIAQRLVEGLFPTEDPAKSAASADSWLAGHHNAAPGLKRLIAEQRDLASRAATVRAFNAGR</sequence>
<gene>
    <name evidence="17" type="ordered locus">PACID_27250</name>
</gene>
<dbReference type="Proteomes" id="UP000000214">
    <property type="component" value="Chromosome"/>
</dbReference>
<keyword evidence="6 17" id="KW-0031">Aminopeptidase</keyword>
<dbReference type="SUPFAM" id="SSF63737">
    <property type="entry name" value="Leukotriene A4 hydrolase N-terminal domain"/>
    <property type="match status" value="1"/>
</dbReference>
<evidence type="ECO:0000259" key="16">
    <source>
        <dbReference type="Pfam" id="PF17900"/>
    </source>
</evidence>
<evidence type="ECO:0000259" key="15">
    <source>
        <dbReference type="Pfam" id="PF11838"/>
    </source>
</evidence>
<dbReference type="GO" id="GO:0006508">
    <property type="term" value="P:proteolysis"/>
    <property type="evidence" value="ECO:0007669"/>
    <property type="project" value="UniProtKB-KW"/>
</dbReference>